<protein>
    <recommendedName>
        <fullName evidence="3">Glycine zipper domain-containing protein</fullName>
    </recommendedName>
</protein>
<accession>A0ABX4FTH2</accession>
<evidence type="ECO:0000313" key="1">
    <source>
        <dbReference type="EMBL" id="OZS42113.1"/>
    </source>
</evidence>
<name>A0ABX4FTH2_9GAMM</name>
<evidence type="ECO:0008006" key="3">
    <source>
        <dbReference type="Google" id="ProtNLM"/>
    </source>
</evidence>
<keyword evidence="2" id="KW-1185">Reference proteome</keyword>
<sequence length="66" mass="6858">MEKRAVSVHYPDKDKDRKVEVDFSLNGAKKGCAIGLVIASRIPHPAAIPIGLVVGGILGGVFGSSD</sequence>
<evidence type="ECO:0000313" key="2">
    <source>
        <dbReference type="Proteomes" id="UP000215999"/>
    </source>
</evidence>
<dbReference type="Proteomes" id="UP000215999">
    <property type="component" value="Unassembled WGS sequence"/>
</dbReference>
<dbReference type="EMBL" id="NOIF01000185">
    <property type="protein sequence ID" value="OZS42113.1"/>
    <property type="molecule type" value="Genomic_DNA"/>
</dbReference>
<comment type="caution">
    <text evidence="1">The sequence shown here is derived from an EMBL/GenBank/DDBJ whole genome shotgun (WGS) entry which is preliminary data.</text>
</comment>
<organism evidence="1 2">
    <name type="scientific">Photobacterium sanguinicancri</name>
    <dbReference type="NCBI Taxonomy" id="875932"/>
    <lineage>
        <taxon>Bacteria</taxon>
        <taxon>Pseudomonadati</taxon>
        <taxon>Pseudomonadota</taxon>
        <taxon>Gammaproteobacteria</taxon>
        <taxon>Vibrionales</taxon>
        <taxon>Vibrionaceae</taxon>
        <taxon>Photobacterium</taxon>
    </lineage>
</organism>
<proteinExistence type="predicted"/>
<reference evidence="1 2" key="1">
    <citation type="journal article" date="2016" name="Antonie Van Leeuwenhoek">
        <title>Photobacterium sanguinicancri sp. nov. isolated from marine animals.</title>
        <authorList>
            <person name="Gomez-Gil B."/>
            <person name="Roque A."/>
            <person name="Rotllant G."/>
            <person name="Romalde J.L."/>
            <person name="Doce A."/>
            <person name="Eggermont M."/>
            <person name="Defoirdt T."/>
        </authorList>
    </citation>
    <scope>NUCLEOTIDE SEQUENCE [LARGE SCALE GENOMIC DNA]</scope>
    <source>
        <strain evidence="1 2">CAIM 1827</strain>
    </source>
</reference>
<dbReference type="RefSeq" id="WP_094958417.1">
    <property type="nucleotide sequence ID" value="NZ_NOIF01000185.1"/>
</dbReference>
<gene>
    <name evidence="1" type="ORF">ASV53_20145</name>
</gene>